<sequence>MGDSTVELWKTKQLLQKEVNKLKRNSPAQVFVTADSSFLLVSLSALSSHLLCPALDIQDMHAQLMLLMDQYDITLPQLPDFDFSRLETEWNRVRSNILRFGSLIAMEGSFKLEEHEGKGLSAEYPVVLIPGGYLLVWNHGLLPWNIVFLPRKALGGLNMPLQVTFNRDRWIAAMIARSCHRPRPPDAKIRAAEGIDAAKRTVFFKVEEYDRRVQETTKKKTVVAARYSWLLLRTQSQMGRNPRNTAAEDLIGLRLKLCQHSCPENEKYVLERFFSRAERRKLFLSWAGSASMWIKGRKRNLGATLLLHLTTLLMLISMKKPLMMLIMNVKKTWSARIQTTTRPQPRNGGVSSALVHTHGEFIAFRQTPVTYMFLFLVRMEEERTWSSSWPKMRARIVLGEVGNMTAETADSGILSIPSTFQKMMDTNYSFGIERDEEALKRNNLIIEITERSFDEDVLCLWTWEETEVRPSFNQAPLYSLTVIHIALILIRNGVKLGEGDGTVSLLSLGSDVRGGVEEAEMESCRN</sequence>
<dbReference type="AlphaFoldDB" id="A0A6A4HMS9"/>
<keyword evidence="2" id="KW-1185">Reference proteome</keyword>
<protein>
    <submittedName>
        <fullName evidence="1">Uncharacterized protein</fullName>
    </submittedName>
</protein>
<evidence type="ECO:0000313" key="1">
    <source>
        <dbReference type="EMBL" id="KAE9399769.1"/>
    </source>
</evidence>
<organism evidence="1 2">
    <name type="scientific">Gymnopus androsaceus JB14</name>
    <dbReference type="NCBI Taxonomy" id="1447944"/>
    <lineage>
        <taxon>Eukaryota</taxon>
        <taxon>Fungi</taxon>
        <taxon>Dikarya</taxon>
        <taxon>Basidiomycota</taxon>
        <taxon>Agaricomycotina</taxon>
        <taxon>Agaricomycetes</taxon>
        <taxon>Agaricomycetidae</taxon>
        <taxon>Agaricales</taxon>
        <taxon>Marasmiineae</taxon>
        <taxon>Omphalotaceae</taxon>
        <taxon>Gymnopus</taxon>
    </lineage>
</organism>
<dbReference type="EMBL" id="ML769465">
    <property type="protein sequence ID" value="KAE9399769.1"/>
    <property type="molecule type" value="Genomic_DNA"/>
</dbReference>
<dbReference type="OrthoDB" id="190846at2759"/>
<reference evidence="1" key="1">
    <citation type="journal article" date="2019" name="Environ. Microbiol.">
        <title>Fungal ecological strategies reflected in gene transcription - a case study of two litter decomposers.</title>
        <authorList>
            <person name="Barbi F."/>
            <person name="Kohler A."/>
            <person name="Barry K."/>
            <person name="Baskaran P."/>
            <person name="Daum C."/>
            <person name="Fauchery L."/>
            <person name="Ihrmark K."/>
            <person name="Kuo A."/>
            <person name="LaButti K."/>
            <person name="Lipzen A."/>
            <person name="Morin E."/>
            <person name="Grigoriev I.V."/>
            <person name="Henrissat B."/>
            <person name="Lindahl B."/>
            <person name="Martin F."/>
        </authorList>
    </citation>
    <scope>NUCLEOTIDE SEQUENCE</scope>
    <source>
        <strain evidence="1">JB14</strain>
    </source>
</reference>
<proteinExistence type="predicted"/>
<gene>
    <name evidence="1" type="ORF">BT96DRAFT_975719</name>
</gene>
<dbReference type="Proteomes" id="UP000799118">
    <property type="component" value="Unassembled WGS sequence"/>
</dbReference>
<evidence type="ECO:0000313" key="2">
    <source>
        <dbReference type="Proteomes" id="UP000799118"/>
    </source>
</evidence>
<name>A0A6A4HMS9_9AGAR</name>
<accession>A0A6A4HMS9</accession>